<dbReference type="WBParaSite" id="maker-uti_cns_0008699-snap-gene-0.5-mRNA-1">
    <property type="protein sequence ID" value="maker-uti_cns_0008699-snap-gene-0.5-mRNA-1"/>
    <property type="gene ID" value="maker-uti_cns_0008699-snap-gene-0.5"/>
</dbReference>
<proteinExistence type="predicted"/>
<keyword evidence="3" id="KW-1185">Reference proteome</keyword>
<evidence type="ECO:0000313" key="4">
    <source>
        <dbReference type="WBParaSite" id="maker-uti_cns_0008699-snap-gene-0.5-mRNA-1"/>
    </source>
</evidence>
<evidence type="ECO:0000256" key="1">
    <source>
        <dbReference type="SAM" id="MobiDB-lite"/>
    </source>
</evidence>
<protein>
    <submittedName>
        <fullName evidence="4">BTB domain-containing protein</fullName>
    </submittedName>
</protein>
<feature type="region of interest" description="Disordered" evidence="1">
    <location>
        <begin position="1602"/>
        <end position="1626"/>
    </location>
</feature>
<dbReference type="CDD" id="cd18186">
    <property type="entry name" value="BTB_POZ_ZBTB_KLHL-like"/>
    <property type="match status" value="1"/>
</dbReference>
<dbReference type="Pfam" id="PF00651">
    <property type="entry name" value="BTB"/>
    <property type="match status" value="1"/>
</dbReference>
<sequence>LHRLGEGHVDVMTSAAARERAQPHVPPRRMLATTRGSESYSGSTLMSAGSARDVDNADRVAGGAEKTPGRSGITKPLVSMSSDPTRLMAAAAAAQLALAAAAAAEAERETSDGRPAAEGCPKRRPPAGCPAGQPRERRPNFGAGGAAAGAFDDDVGGCAAMLKWPTAGGDSLGLSMEAVEAAGCGGGRFLLLTTAAHQPDLVHQTGCVLVFGIVAEQSGVVQAASGAASEAAASRARLGVLLVVPPIQLGGRLNLLAEIDALRAAAFVQLAVEQSRPVVNADFNSPGPNIQSLQAAIVVPHLEAGRPLGHVQAESDHVTNSGLRCRLLLRRLIGLCNRFHNPSVATSAASAHFIADNRPNAVQFASSTSLPSLSSVEPLGGGSSSSSGAGTFTRSPVWVRMVMSWSPGAQPLRGGAAAAAESAAPAARRAVFCCCCCCQLLVAVIGSAKVQTEALLPVGLLTPFGPEASAAAAAAARLRADCSTALVMMVRTGGHFRLKCGRSGQAGTGAGSGRQLRLLLLLHRTGTGTIRSAAALPTRRNRMLLLLRSGLLAREYSPGVMERIAEFRPVELAAAATTAEGSCWGVTDRAGTLGAALLPPPPPLRPIAMPADSRLGGGACGGGCCWLSKLWPRGVGGNCRRIGEPRALADRRSGGGWNPPVSSSSLSRRPSVESAPFLPARIGAGQRQLIFAFGQPTPHRAGISAEHSQALLIGQQVGILSLQLNILTRVFGHLTQLFVIGQQLGVVFVQLVQPRLQVGQGRLEPGKNYITKVQNKPFNLGLKRGIARLQRGHLYISRGQLGLSFHQLILSSRQSLLSNAGSFSQLSIAGSYRLRPHPKLALNVSPPFQFRAWSRQPWRGLSELSPDRGWPTTSEPARILGARWSSRDRLVAAEVRTPEQQPATPISQGVGFALQFGSAALDLLQASAKCQLVRFGLLRLCASAFRLSDRVSSNRAELCTLRASRSSSSRLCVSFSTSLDSLSRKLLSSVSSTMRDLAASRDASKSSFSWRQRVRPAPLKQILQFSGPPMQSVILVPQLLGPIAIGLQLFGSIAQSADFVFKAGALGRALLILYLEYVDLVLQLSGHARLPKQLQILLLQFGGQLALLDQFGLGVGQAFRFLVAFGSQSAKLSFQIGHFNHQRAGRRLAGAGQLSFQEACPGQSFVQPFEQLGLFVQSTIALLGQEADSQPELTGFVINRLRWRLLRHQVETVGHNGLQLVCILCVPTAAEPHSAAVPTGQQSDIIGRGQNQPALQFLLVEAGQSIVKAAPIAQTVAQRGGLLYNRHCRRIRCMVGFSLLSHCCTAWAEFIGPSGLRPVAAATGCSGVSFSSPTPLPPQTPALLSSTAAAASACSACCLLPPTFFDDVRHQSAGIGAGGSLRASFASPAAAAGHSFQQFSAQPIPLGSQRLHNLLLLAAAFIGQPAQIAVGFLQLLGEPAELGITLVEQLRETRILRLLGAHLLTGRLQTSPGVGGQIGCPLLLQLLAQAVSRGAQLINRSLPLGHAHLQPIQIVHALLLHPGQLLAPGFHAGRFVLGGDQAGQLLVLNVQLVAPIAQAGQLRLRRGVGRTGRGLRTAVALHAVGPVVEAVRPGRLQRRINRGGIGEHDQGGVRPGGGGEQLRGERGVGCAGQVDSADVAPLAEVAHQGVNGDAAGQAGDQQGVAAVGRVHGSGGGWCAGMRANYQIKKAMSADQGRLSTTFLKPLQTQFYVPDDGRKCTPKRLIDFIVSPPASDDAEAREMRLVAEHLICHMYCTVEGQKRFFQLKVKPVLPLKACHLLLRFKYMSRDCGWKELTFHSKLSVLNKCDVSVFWVRKDLIQRDNTYRDRYQLMVDFDLVHSDWFPPENPYYVNKGTQVYKESASPKKLDSIPGTSEDCHHPESNLIIEVEGKLLYTLRDLLTAASPVFAKILQKDTFQSYSPGHEQFIQLPGKSATDVEELLRLLYPSTPHRLSLQQAPAMIILANEYQIEHIKQTAEDIIVEAFLASTDPVELPPTGKPAGPDMEKDLHRQQQRLCPMECYALARVYGCPRLERVSLCLLMDWSVERIERSQVFKRMDKEDRCALAMGRMRLMEVHGGKERQ</sequence>
<dbReference type="Proteomes" id="UP000095280">
    <property type="component" value="Unplaced"/>
</dbReference>
<organism evidence="3 4">
    <name type="scientific">Macrostomum lignano</name>
    <dbReference type="NCBI Taxonomy" id="282301"/>
    <lineage>
        <taxon>Eukaryota</taxon>
        <taxon>Metazoa</taxon>
        <taxon>Spiralia</taxon>
        <taxon>Lophotrochozoa</taxon>
        <taxon>Platyhelminthes</taxon>
        <taxon>Rhabditophora</taxon>
        <taxon>Macrostomorpha</taxon>
        <taxon>Macrostomida</taxon>
        <taxon>Macrostomidae</taxon>
        <taxon>Macrostomum</taxon>
    </lineage>
</organism>
<accession>A0A1I8HZK2</accession>
<feature type="region of interest" description="Disordered" evidence="1">
    <location>
        <begin position="105"/>
        <end position="145"/>
    </location>
</feature>
<dbReference type="InterPro" id="IPR011333">
    <property type="entry name" value="SKP1/BTB/POZ_sf"/>
</dbReference>
<dbReference type="SUPFAM" id="SSF54695">
    <property type="entry name" value="POZ domain"/>
    <property type="match status" value="1"/>
</dbReference>
<evidence type="ECO:0000313" key="3">
    <source>
        <dbReference type="Proteomes" id="UP000095280"/>
    </source>
</evidence>
<evidence type="ECO:0000259" key="2">
    <source>
        <dbReference type="PROSITE" id="PS50097"/>
    </source>
</evidence>
<name>A0A1I8HZK2_9PLAT</name>
<dbReference type="InterPro" id="IPR000210">
    <property type="entry name" value="BTB/POZ_dom"/>
</dbReference>
<feature type="region of interest" description="Disordered" evidence="1">
    <location>
        <begin position="649"/>
        <end position="672"/>
    </location>
</feature>
<feature type="region of interest" description="Disordered" evidence="1">
    <location>
        <begin position="17"/>
        <end position="76"/>
    </location>
</feature>
<dbReference type="Gene3D" id="3.30.710.10">
    <property type="entry name" value="Potassium Channel Kv1.1, Chain A"/>
    <property type="match status" value="1"/>
</dbReference>
<dbReference type="PROSITE" id="PS50097">
    <property type="entry name" value="BTB"/>
    <property type="match status" value="1"/>
</dbReference>
<feature type="domain" description="BTB" evidence="2">
    <location>
        <begin position="1882"/>
        <end position="1945"/>
    </location>
</feature>
<dbReference type="SMART" id="SM00225">
    <property type="entry name" value="BTB"/>
    <property type="match status" value="1"/>
</dbReference>
<feature type="compositionally biased region" description="Polar residues" evidence="1">
    <location>
        <begin position="34"/>
        <end position="47"/>
    </location>
</feature>
<reference evidence="4" key="1">
    <citation type="submission" date="2016-11" db="UniProtKB">
        <authorList>
            <consortium name="WormBaseParasite"/>
        </authorList>
    </citation>
    <scope>IDENTIFICATION</scope>
</reference>
<feature type="compositionally biased region" description="Low complexity" evidence="1">
    <location>
        <begin position="659"/>
        <end position="672"/>
    </location>
</feature>